<protein>
    <submittedName>
        <fullName evidence="2">Uncharacterized protein</fullName>
    </submittedName>
</protein>
<keyword evidence="3" id="KW-1185">Reference proteome</keyword>
<organism evidence="2 3">
    <name type="scientific">Urbifossiella limnaea</name>
    <dbReference type="NCBI Taxonomy" id="2528023"/>
    <lineage>
        <taxon>Bacteria</taxon>
        <taxon>Pseudomonadati</taxon>
        <taxon>Planctomycetota</taxon>
        <taxon>Planctomycetia</taxon>
        <taxon>Gemmatales</taxon>
        <taxon>Gemmataceae</taxon>
        <taxon>Urbifossiella</taxon>
    </lineage>
</organism>
<sequence length="116" mass="12711" precursor="true">MTRFLLAAALAAGGTLALSGPAQAQYVYRYSTVNPWTGGVVTQGGVVTPFSAQQGVQYVNPWTGTQVQRYSYQNAWGTNVYRNAGFSPYYGGYNRGYAYPGFGASPFAGSWYNYRW</sequence>
<dbReference type="EMBL" id="CP036273">
    <property type="protein sequence ID" value="QDU22900.1"/>
    <property type="molecule type" value="Genomic_DNA"/>
</dbReference>
<dbReference type="Proteomes" id="UP000319576">
    <property type="component" value="Chromosome"/>
</dbReference>
<gene>
    <name evidence="2" type="ORF">ETAA1_48890</name>
</gene>
<dbReference type="RefSeq" id="WP_145243012.1">
    <property type="nucleotide sequence ID" value="NZ_CP036273.1"/>
</dbReference>
<evidence type="ECO:0000256" key="1">
    <source>
        <dbReference type="SAM" id="SignalP"/>
    </source>
</evidence>
<evidence type="ECO:0000313" key="3">
    <source>
        <dbReference type="Proteomes" id="UP000319576"/>
    </source>
</evidence>
<name>A0A517XZG1_9BACT</name>
<keyword evidence="1" id="KW-0732">Signal</keyword>
<reference evidence="2 3" key="1">
    <citation type="submission" date="2019-02" db="EMBL/GenBank/DDBJ databases">
        <title>Deep-cultivation of Planctomycetes and their phenomic and genomic characterization uncovers novel biology.</title>
        <authorList>
            <person name="Wiegand S."/>
            <person name="Jogler M."/>
            <person name="Boedeker C."/>
            <person name="Pinto D."/>
            <person name="Vollmers J."/>
            <person name="Rivas-Marin E."/>
            <person name="Kohn T."/>
            <person name="Peeters S.H."/>
            <person name="Heuer A."/>
            <person name="Rast P."/>
            <person name="Oberbeckmann S."/>
            <person name="Bunk B."/>
            <person name="Jeske O."/>
            <person name="Meyerdierks A."/>
            <person name="Storesund J.E."/>
            <person name="Kallscheuer N."/>
            <person name="Luecker S."/>
            <person name="Lage O.M."/>
            <person name="Pohl T."/>
            <person name="Merkel B.J."/>
            <person name="Hornburger P."/>
            <person name="Mueller R.-W."/>
            <person name="Bruemmer F."/>
            <person name="Labrenz M."/>
            <person name="Spormann A.M."/>
            <person name="Op den Camp H."/>
            <person name="Overmann J."/>
            <person name="Amann R."/>
            <person name="Jetten M.S.M."/>
            <person name="Mascher T."/>
            <person name="Medema M.H."/>
            <person name="Devos D.P."/>
            <person name="Kaster A.-K."/>
            <person name="Ovreas L."/>
            <person name="Rohde M."/>
            <person name="Galperin M.Y."/>
            <person name="Jogler C."/>
        </authorList>
    </citation>
    <scope>NUCLEOTIDE SEQUENCE [LARGE SCALE GENOMIC DNA]</scope>
    <source>
        <strain evidence="2 3">ETA_A1</strain>
    </source>
</reference>
<feature type="chain" id="PRO_5021733666" evidence="1">
    <location>
        <begin position="25"/>
        <end position="116"/>
    </location>
</feature>
<dbReference type="AlphaFoldDB" id="A0A517XZG1"/>
<evidence type="ECO:0000313" key="2">
    <source>
        <dbReference type="EMBL" id="QDU22900.1"/>
    </source>
</evidence>
<proteinExistence type="predicted"/>
<accession>A0A517XZG1</accession>
<dbReference type="KEGG" id="uli:ETAA1_48890"/>
<feature type="signal peptide" evidence="1">
    <location>
        <begin position="1"/>
        <end position="24"/>
    </location>
</feature>